<dbReference type="EMBL" id="GGEC01017508">
    <property type="protein sequence ID" value="MBW97991.1"/>
    <property type="molecule type" value="Transcribed_RNA"/>
</dbReference>
<evidence type="ECO:0000313" key="1">
    <source>
        <dbReference type="EMBL" id="MBW97991.1"/>
    </source>
</evidence>
<name>A0A2P2JX08_RHIMU</name>
<accession>A0A2P2JX08</accession>
<reference evidence="1" key="1">
    <citation type="submission" date="2018-02" db="EMBL/GenBank/DDBJ databases">
        <title>Rhizophora mucronata_Transcriptome.</title>
        <authorList>
            <person name="Meera S.P."/>
            <person name="Sreeshan A."/>
            <person name="Augustine A."/>
        </authorList>
    </citation>
    <scope>NUCLEOTIDE SEQUENCE</scope>
    <source>
        <tissue evidence="1">Leaf</tissue>
    </source>
</reference>
<dbReference type="AlphaFoldDB" id="A0A2P2JX08"/>
<organism evidence="1">
    <name type="scientific">Rhizophora mucronata</name>
    <name type="common">Asiatic mangrove</name>
    <dbReference type="NCBI Taxonomy" id="61149"/>
    <lineage>
        <taxon>Eukaryota</taxon>
        <taxon>Viridiplantae</taxon>
        <taxon>Streptophyta</taxon>
        <taxon>Embryophyta</taxon>
        <taxon>Tracheophyta</taxon>
        <taxon>Spermatophyta</taxon>
        <taxon>Magnoliopsida</taxon>
        <taxon>eudicotyledons</taxon>
        <taxon>Gunneridae</taxon>
        <taxon>Pentapetalae</taxon>
        <taxon>rosids</taxon>
        <taxon>fabids</taxon>
        <taxon>Malpighiales</taxon>
        <taxon>Rhizophoraceae</taxon>
        <taxon>Rhizophora</taxon>
    </lineage>
</organism>
<sequence>MLTYLKASVTSIYLLFQWINTIWNRFYREGDQHKGQKHCNTRNSDSSPK</sequence>
<protein>
    <submittedName>
        <fullName evidence="1">Uncharacterized protein</fullName>
    </submittedName>
</protein>
<proteinExistence type="predicted"/>